<dbReference type="PROSITE" id="PS00130">
    <property type="entry name" value="U_DNA_GLYCOSYLASE"/>
    <property type="match status" value="1"/>
</dbReference>
<evidence type="ECO:0000256" key="3">
    <source>
        <dbReference type="ARBA" id="ARBA00012030"/>
    </source>
</evidence>
<dbReference type="HAMAP" id="MF_00148">
    <property type="entry name" value="UDG"/>
    <property type="match status" value="1"/>
</dbReference>
<keyword evidence="4 7" id="KW-0227">DNA damage</keyword>
<dbReference type="GO" id="GO:0005634">
    <property type="term" value="C:nucleus"/>
    <property type="evidence" value="ECO:0007669"/>
    <property type="project" value="UniProtKB-SubCell"/>
</dbReference>
<feature type="domain" description="Uracil-DNA glycosylase-like" evidence="10">
    <location>
        <begin position="137"/>
        <end position="298"/>
    </location>
</feature>
<dbReference type="EMBL" id="GEDC01013551">
    <property type="protein sequence ID" value="JAS23747.1"/>
    <property type="molecule type" value="Transcribed_RNA"/>
</dbReference>
<evidence type="ECO:0000256" key="6">
    <source>
        <dbReference type="ARBA" id="ARBA00023204"/>
    </source>
</evidence>
<gene>
    <name evidence="11" type="ORF">g.42553</name>
</gene>
<feature type="active site" description="Proton acceptor" evidence="7 8">
    <location>
        <position position="152"/>
    </location>
</feature>
<name>A0A1B6DDH0_9HEMI</name>
<dbReference type="SMART" id="SM00987">
    <property type="entry name" value="UreE_C"/>
    <property type="match status" value="1"/>
</dbReference>
<dbReference type="GO" id="GO:0005739">
    <property type="term" value="C:mitochondrion"/>
    <property type="evidence" value="ECO:0007669"/>
    <property type="project" value="UniProtKB-SubCell"/>
</dbReference>
<evidence type="ECO:0000256" key="9">
    <source>
        <dbReference type="RuleBase" id="RU003780"/>
    </source>
</evidence>
<dbReference type="GO" id="GO:0004844">
    <property type="term" value="F:uracil DNA N-glycosylase activity"/>
    <property type="evidence" value="ECO:0007669"/>
    <property type="project" value="UniProtKB-UniRule"/>
</dbReference>
<dbReference type="PANTHER" id="PTHR11264">
    <property type="entry name" value="URACIL-DNA GLYCOSYLASE"/>
    <property type="match status" value="1"/>
</dbReference>
<dbReference type="NCBIfam" id="TIGR00628">
    <property type="entry name" value="ung"/>
    <property type="match status" value="1"/>
</dbReference>
<dbReference type="Pfam" id="PF03167">
    <property type="entry name" value="UDG"/>
    <property type="match status" value="1"/>
</dbReference>
<dbReference type="NCBIfam" id="NF003592">
    <property type="entry name" value="PRK05254.1-5"/>
    <property type="match status" value="1"/>
</dbReference>
<evidence type="ECO:0000259" key="10">
    <source>
        <dbReference type="SMART" id="SM00986"/>
    </source>
</evidence>
<dbReference type="EC" id="3.2.2.27" evidence="3 7"/>
<evidence type="ECO:0000256" key="8">
    <source>
        <dbReference type="PROSITE-ProRule" id="PRU10072"/>
    </source>
</evidence>
<evidence type="ECO:0000256" key="4">
    <source>
        <dbReference type="ARBA" id="ARBA00022763"/>
    </source>
</evidence>
<evidence type="ECO:0000256" key="5">
    <source>
        <dbReference type="ARBA" id="ARBA00022801"/>
    </source>
</evidence>
<proteinExistence type="inferred from homology"/>
<dbReference type="SUPFAM" id="SSF52141">
    <property type="entry name" value="Uracil-DNA glycosylase-like"/>
    <property type="match status" value="1"/>
</dbReference>
<reference evidence="11" key="1">
    <citation type="submission" date="2015-12" db="EMBL/GenBank/DDBJ databases">
        <title>De novo transcriptome assembly of four potential Pierce s Disease insect vectors from Arizona vineyards.</title>
        <authorList>
            <person name="Tassone E.E."/>
        </authorList>
    </citation>
    <scope>NUCLEOTIDE SEQUENCE</scope>
</reference>
<dbReference type="NCBIfam" id="NF003588">
    <property type="entry name" value="PRK05254.1-1"/>
    <property type="match status" value="1"/>
</dbReference>
<organism evidence="11">
    <name type="scientific">Clastoptera arizonana</name>
    <name type="common">Arizona spittle bug</name>
    <dbReference type="NCBI Taxonomy" id="38151"/>
    <lineage>
        <taxon>Eukaryota</taxon>
        <taxon>Metazoa</taxon>
        <taxon>Ecdysozoa</taxon>
        <taxon>Arthropoda</taxon>
        <taxon>Hexapoda</taxon>
        <taxon>Insecta</taxon>
        <taxon>Pterygota</taxon>
        <taxon>Neoptera</taxon>
        <taxon>Paraneoptera</taxon>
        <taxon>Hemiptera</taxon>
        <taxon>Auchenorrhyncha</taxon>
        <taxon>Cercopoidea</taxon>
        <taxon>Clastopteridae</taxon>
        <taxon>Clastoptera</taxon>
    </lineage>
</organism>
<keyword evidence="7" id="KW-0539">Nucleus</keyword>
<dbReference type="InterPro" id="IPR002043">
    <property type="entry name" value="UDG_fam1"/>
</dbReference>
<keyword evidence="7" id="KW-0496">Mitochondrion</keyword>
<dbReference type="InterPro" id="IPR018085">
    <property type="entry name" value="Ura-DNA_Glyclase_AS"/>
</dbReference>
<evidence type="ECO:0000256" key="7">
    <source>
        <dbReference type="HAMAP-Rule" id="MF_03166"/>
    </source>
</evidence>
<dbReference type="CDD" id="cd10027">
    <property type="entry name" value="UDG-F1-like"/>
    <property type="match status" value="1"/>
</dbReference>
<dbReference type="SMART" id="SM00986">
    <property type="entry name" value="UDG"/>
    <property type="match status" value="1"/>
</dbReference>
<evidence type="ECO:0000313" key="11">
    <source>
        <dbReference type="EMBL" id="JAS23747.1"/>
    </source>
</evidence>
<keyword evidence="5 7" id="KW-0378">Hydrolase</keyword>
<dbReference type="NCBIfam" id="NF003591">
    <property type="entry name" value="PRK05254.1-4"/>
    <property type="match status" value="1"/>
</dbReference>
<dbReference type="Gene3D" id="3.40.470.10">
    <property type="entry name" value="Uracil-DNA glycosylase-like domain"/>
    <property type="match status" value="1"/>
</dbReference>
<dbReference type="GO" id="GO:0097510">
    <property type="term" value="P:base-excision repair, AP site formation via deaminated base removal"/>
    <property type="evidence" value="ECO:0007669"/>
    <property type="project" value="TreeGrafter"/>
</dbReference>
<dbReference type="InterPro" id="IPR036895">
    <property type="entry name" value="Uracil-DNA_glycosylase-like_sf"/>
</dbReference>
<comment type="catalytic activity">
    <reaction evidence="1 7 9">
        <text>Hydrolyzes single-stranded DNA or mismatched double-stranded DNA and polynucleotides, releasing free uracil.</text>
        <dbReference type="EC" id="3.2.2.27"/>
    </reaction>
</comment>
<comment type="similarity">
    <text evidence="2 7 9">Belongs to the uracil-DNA glycosylase (UDG) superfamily. UNG family.</text>
</comment>
<dbReference type="FunFam" id="3.40.470.10:FF:000001">
    <property type="entry name" value="Uracil-DNA glycosylase"/>
    <property type="match status" value="1"/>
</dbReference>
<keyword evidence="6 7" id="KW-0234">DNA repair</keyword>
<sequence length="314" mass="35888">MVGKKLINHYFLPVTKNSLKRIGNTTEAEECLGKKTKTDPEEKENAINASSCMQSTKEKMVFKESNEKYNVITNINFNEIKHLKNLPLVPSSVHISWHRVLQIEFEKRRFSELNKFYENECKSAEVYPPLDKIWSWTALPVSNVKVVIIGQDPYHQPGQAHGLCFSVLPGIKQPPSLVNIFKELETDIDGFVKPNHGSLMGWFEQGVLLLNSVLTVTRNKPNSHKNQGWEEITDSVIKHISSTNEGVVFLLWGNYAQEKAKLVDKKKHHLLKAPHPSPFSAHSGFFGCHHFSRCNDLLIKQEKTPIDWKKLPEI</sequence>
<comment type="function">
    <text evidence="7 9">Excises uracil residues from the DNA which can arise as a result of misincorporation of dUMP residues by DNA polymerase or due to deamination of cytosine.</text>
</comment>
<evidence type="ECO:0000256" key="2">
    <source>
        <dbReference type="ARBA" id="ARBA00008184"/>
    </source>
</evidence>
<dbReference type="InterPro" id="IPR005122">
    <property type="entry name" value="Uracil-DNA_glycosylase-like"/>
</dbReference>
<protein>
    <recommendedName>
        <fullName evidence="3 7">Uracil-DNA glycosylase</fullName>
        <shortName evidence="7">UDG</shortName>
        <ecNumber evidence="3 7">3.2.2.27</ecNumber>
    </recommendedName>
</protein>
<dbReference type="NCBIfam" id="NF003589">
    <property type="entry name" value="PRK05254.1-2"/>
    <property type="match status" value="1"/>
</dbReference>
<comment type="subcellular location">
    <subcellularLocation>
        <location evidence="7">Mitochondrion</location>
    </subcellularLocation>
    <subcellularLocation>
        <location evidence="7">Nucleus</location>
    </subcellularLocation>
</comment>
<evidence type="ECO:0000256" key="1">
    <source>
        <dbReference type="ARBA" id="ARBA00001400"/>
    </source>
</evidence>
<accession>A0A1B6DDH0</accession>
<dbReference type="AlphaFoldDB" id="A0A1B6DDH0"/>
<dbReference type="PANTHER" id="PTHR11264:SF0">
    <property type="entry name" value="URACIL-DNA GLYCOSYLASE"/>
    <property type="match status" value="1"/>
</dbReference>